<evidence type="ECO:0000256" key="1">
    <source>
        <dbReference type="SAM" id="Phobius"/>
    </source>
</evidence>
<organism evidence="2 3">
    <name type="scientific">Helicobacter pylori GAM100Ai</name>
    <dbReference type="NCBI Taxonomy" id="1159019"/>
    <lineage>
        <taxon>Bacteria</taxon>
        <taxon>Pseudomonadati</taxon>
        <taxon>Campylobacterota</taxon>
        <taxon>Epsilonproteobacteria</taxon>
        <taxon>Campylobacterales</taxon>
        <taxon>Helicobacteraceae</taxon>
        <taxon>Helicobacter</taxon>
    </lineage>
</organism>
<feature type="transmembrane region" description="Helical" evidence="1">
    <location>
        <begin position="48"/>
        <end position="72"/>
    </location>
</feature>
<evidence type="ECO:0000313" key="3">
    <source>
        <dbReference type="Proteomes" id="UP000001345"/>
    </source>
</evidence>
<feature type="transmembrane region" description="Helical" evidence="1">
    <location>
        <begin position="20"/>
        <end position="42"/>
    </location>
</feature>
<keyword evidence="1" id="KW-0812">Transmembrane</keyword>
<dbReference type="EMBL" id="ANFP01000029">
    <property type="protein sequence ID" value="EKQ72311.1"/>
    <property type="molecule type" value="Genomic_DNA"/>
</dbReference>
<evidence type="ECO:0000313" key="2">
    <source>
        <dbReference type="EMBL" id="EKQ72311.1"/>
    </source>
</evidence>
<name>A0AB72ZV65_HELPX</name>
<dbReference type="RefSeq" id="WP_001918229.1">
    <property type="nucleotide sequence ID" value="NZ_JH976577.1"/>
</dbReference>
<dbReference type="AlphaFoldDB" id="A0AB72ZV65"/>
<gene>
    <name evidence="2" type="ORF">HMPREF1391_00669</name>
</gene>
<dbReference type="Proteomes" id="UP000001345">
    <property type="component" value="Unassembled WGS sequence"/>
</dbReference>
<protein>
    <submittedName>
        <fullName evidence="2">Uncharacterized protein</fullName>
    </submittedName>
</protein>
<keyword evidence="1" id="KW-1133">Transmembrane helix</keyword>
<accession>A0AB72ZV65</accession>
<reference evidence="3" key="1">
    <citation type="submission" date="2023-07" db="EMBL/GenBank/DDBJ databases">
        <authorList>
            <person name="Weinstock G."/>
            <person name="Sodergren E."/>
            <person name="Lobos E.A."/>
            <person name="Fulton L."/>
            <person name="Fulton R."/>
            <person name="Courtney L."/>
            <person name="Fronick C."/>
            <person name="O'Laughlin M."/>
            <person name="Godfrey J."/>
            <person name="Wilson R.M."/>
            <person name="Miner T."/>
            <person name="Farmer C."/>
            <person name="Delehaunty K."/>
            <person name="Cordes M."/>
            <person name="Minx P."/>
            <person name="Tomlinson C."/>
            <person name="Chen J."/>
            <person name="Wollam A."/>
            <person name="Pepin K.H."/>
            <person name="Bhonagiri V."/>
            <person name="Zhang X."/>
            <person name="Suruliraj S."/>
            <person name="Antonio M."/>
            <person name="Secka O."/>
            <person name="Thomas J."/>
            <person name="Warren W."/>
            <person name="Mitreva M."/>
            <person name="Mardis E.R."/>
            <person name="Wilson R.K."/>
        </authorList>
    </citation>
    <scope>NUCLEOTIDE SEQUENCE [LARGE SCALE GENOMIC DNA]</scope>
    <source>
        <strain evidence="3">GAM100Ai</strain>
    </source>
</reference>
<proteinExistence type="predicted"/>
<sequence length="160" mass="17541">MLERIGVNNGNFDSNSTFNFASGIDGIGLFSSIGGLVLLGIVNIWNPIGWVELGIAGLVALVGVVKASWNVFNPDYKKSQQKEAVNENLNKACEKIAQDVESCIESGKKGVSEMIENLKASLNDLIVCYERMREGLIKAGEDLWHLDNRIKTTLKQRSAQ</sequence>
<keyword evidence="1" id="KW-0472">Membrane</keyword>
<comment type="caution">
    <text evidence="2">The sequence shown here is derived from an EMBL/GenBank/DDBJ whole genome shotgun (WGS) entry which is preliminary data.</text>
</comment>